<dbReference type="Proteomes" id="UP000019491">
    <property type="component" value="Unassembled WGS sequence"/>
</dbReference>
<organism evidence="1 2">
    <name type="scientific">Rhodococcus wratislaviensis NBRC 100605</name>
    <dbReference type="NCBI Taxonomy" id="1219028"/>
    <lineage>
        <taxon>Bacteria</taxon>
        <taxon>Bacillati</taxon>
        <taxon>Actinomycetota</taxon>
        <taxon>Actinomycetes</taxon>
        <taxon>Mycobacteriales</taxon>
        <taxon>Nocardiaceae</taxon>
        <taxon>Rhodococcus</taxon>
    </lineage>
</organism>
<sequence length="82" mass="9284">MIETNNLNRVWRSARGADCDWAGFQVFRKNVAVRNDRADYAEHAVNTLVLTALLEQFTENRATITPTIPGTKKPVITTIPKR</sequence>
<name>X0QGS2_RHOWR</name>
<dbReference type="AlphaFoldDB" id="X0QGS2"/>
<reference evidence="1 2" key="1">
    <citation type="submission" date="2014-02" db="EMBL/GenBank/DDBJ databases">
        <title>Whole genome shotgun sequence of Rhodococcus wratislaviensis NBRC 100605.</title>
        <authorList>
            <person name="Hosoyama A."/>
            <person name="Tsuchikane K."/>
            <person name="Yoshida I."/>
            <person name="Ohji S."/>
            <person name="Ichikawa N."/>
            <person name="Yamazoe A."/>
            <person name="Fujita N."/>
        </authorList>
    </citation>
    <scope>NUCLEOTIDE SEQUENCE [LARGE SCALE GENOMIC DNA]</scope>
    <source>
        <strain evidence="1 2">NBRC 100605</strain>
    </source>
</reference>
<gene>
    <name evidence="1" type="ORF">RW1_095_03920</name>
</gene>
<protein>
    <submittedName>
        <fullName evidence="1">Uncharacterized protein</fullName>
    </submittedName>
</protein>
<proteinExistence type="predicted"/>
<dbReference type="OrthoDB" id="4326943at2"/>
<dbReference type="EMBL" id="BAWF01000095">
    <property type="protein sequence ID" value="GAF50767.1"/>
    <property type="molecule type" value="Genomic_DNA"/>
</dbReference>
<evidence type="ECO:0000313" key="2">
    <source>
        <dbReference type="Proteomes" id="UP000019491"/>
    </source>
</evidence>
<accession>X0QGS2</accession>
<evidence type="ECO:0000313" key="1">
    <source>
        <dbReference type="EMBL" id="GAF50767.1"/>
    </source>
</evidence>
<comment type="caution">
    <text evidence="1">The sequence shown here is derived from an EMBL/GenBank/DDBJ whole genome shotgun (WGS) entry which is preliminary data.</text>
</comment>
<keyword evidence="2" id="KW-1185">Reference proteome</keyword>
<dbReference type="RefSeq" id="WP_037244066.1">
    <property type="nucleotide sequence ID" value="NZ_BAWF01000095.1"/>
</dbReference>